<evidence type="ECO:0000313" key="4">
    <source>
        <dbReference type="Proteomes" id="UP000184330"/>
    </source>
</evidence>
<dbReference type="SUPFAM" id="SSF57997">
    <property type="entry name" value="Tropomyosin"/>
    <property type="match status" value="1"/>
</dbReference>
<dbReference type="Proteomes" id="UP000184330">
    <property type="component" value="Unassembled WGS sequence"/>
</dbReference>
<feature type="compositionally biased region" description="Basic and acidic residues" evidence="2">
    <location>
        <begin position="521"/>
        <end position="532"/>
    </location>
</feature>
<evidence type="ECO:0000256" key="2">
    <source>
        <dbReference type="SAM" id="MobiDB-lite"/>
    </source>
</evidence>
<dbReference type="EMBL" id="FJOG01000003">
    <property type="protein sequence ID" value="CZR52766.1"/>
    <property type="molecule type" value="Genomic_DNA"/>
</dbReference>
<feature type="coiled-coil region" evidence="1">
    <location>
        <begin position="36"/>
        <end position="214"/>
    </location>
</feature>
<accession>A0A1L7WJ34</accession>
<dbReference type="OrthoDB" id="3555693at2759"/>
<keyword evidence="4" id="KW-1185">Reference proteome</keyword>
<evidence type="ECO:0000313" key="3">
    <source>
        <dbReference type="EMBL" id="CZR52766.1"/>
    </source>
</evidence>
<dbReference type="AlphaFoldDB" id="A0A1L7WJ34"/>
<gene>
    <name evidence="3" type="ORF">PAC_02643</name>
</gene>
<proteinExistence type="predicted"/>
<evidence type="ECO:0008006" key="5">
    <source>
        <dbReference type="Google" id="ProtNLM"/>
    </source>
</evidence>
<sequence length="532" mass="60260">MSGGSNKIDSSKSSAGPAYTEDMKNLHTILGRIFSKKEINNDFGEIRDKNRDLEGKLAAKETEIASLRSTKDSKIADLESTNNTLQTLNTALKSTNDTLLKEFGEKYKSWDAKTTKQKDLEDEVAALKLQLAQANQRASDSDATLTDIEQQLRERDGELQRLQEKLESVTDKLDKKEVELDGAWRKLRSCESTLQEERQELDLEDLDLDDLTARFNVFMETSHGLARKFFLTELIESEDLTWGNISAKLYHPDNELLDLIPRKFPLSNSIASQHLRMAMAEKIISKIYDSHIFRQYYLPESDEVGKILNQLYKENPRKEAIFRLILLGAIKPEAEESRVTSIVKSATDKVVDLLGPLFFAPNAEREFRSEFEELLQDAVDLWRHVQRSPKRGLVKNKQDSSWGCYEDHDTALQLLPDQEVHVPDEPSAIMSLFPRVVVDNSRVCLGYALWSNQNTVVAADLELKSRNSMNGMAGNSTGGIQRRRTRRFSGSGEDTPQSPRSPLGNLPALRHTQNRSISLPRRGEHNGTPGRE</sequence>
<organism evidence="3 4">
    <name type="scientific">Phialocephala subalpina</name>
    <dbReference type="NCBI Taxonomy" id="576137"/>
    <lineage>
        <taxon>Eukaryota</taxon>
        <taxon>Fungi</taxon>
        <taxon>Dikarya</taxon>
        <taxon>Ascomycota</taxon>
        <taxon>Pezizomycotina</taxon>
        <taxon>Leotiomycetes</taxon>
        <taxon>Helotiales</taxon>
        <taxon>Mollisiaceae</taxon>
        <taxon>Phialocephala</taxon>
        <taxon>Phialocephala fortinii species complex</taxon>
    </lineage>
</organism>
<dbReference type="STRING" id="576137.A0A1L7WJ34"/>
<feature type="region of interest" description="Disordered" evidence="2">
    <location>
        <begin position="467"/>
        <end position="532"/>
    </location>
</feature>
<keyword evidence="1" id="KW-0175">Coiled coil</keyword>
<protein>
    <recommendedName>
        <fullName evidence="5">Mei5 protein</fullName>
    </recommendedName>
</protein>
<reference evidence="3 4" key="1">
    <citation type="submission" date="2016-03" db="EMBL/GenBank/DDBJ databases">
        <authorList>
            <person name="Ploux O."/>
        </authorList>
    </citation>
    <scope>NUCLEOTIDE SEQUENCE [LARGE SCALE GENOMIC DNA]</scope>
    <source>
        <strain evidence="3 4">UAMH 11012</strain>
    </source>
</reference>
<feature type="compositionally biased region" description="Polar residues" evidence="2">
    <location>
        <begin position="467"/>
        <end position="479"/>
    </location>
</feature>
<name>A0A1L7WJ34_9HELO</name>
<dbReference type="Gene3D" id="1.10.287.1490">
    <property type="match status" value="1"/>
</dbReference>
<evidence type="ECO:0000256" key="1">
    <source>
        <dbReference type="SAM" id="Coils"/>
    </source>
</evidence>